<feature type="transmembrane region" description="Helical" evidence="8">
    <location>
        <begin position="160"/>
        <end position="179"/>
    </location>
</feature>
<gene>
    <name evidence="9" type="ORF">IQ251_08735</name>
</gene>
<keyword evidence="10" id="KW-1185">Reference proteome</keyword>
<dbReference type="PANTHER" id="PTHR30269:SF0">
    <property type="entry name" value="MEMBRANE TRANSPORTER PROTEIN YFCA-RELATED"/>
    <property type="match status" value="1"/>
</dbReference>
<dbReference type="GO" id="GO:0005886">
    <property type="term" value="C:plasma membrane"/>
    <property type="evidence" value="ECO:0007669"/>
    <property type="project" value="UniProtKB-SubCell"/>
</dbReference>
<keyword evidence="6 8" id="KW-1133">Transmembrane helix</keyword>
<evidence type="ECO:0000313" key="9">
    <source>
        <dbReference type="EMBL" id="MBE9374532.1"/>
    </source>
</evidence>
<sequence>MFGIRPARGSAGLESPSVFTELNWPGFADLTLAALLFLCAAAFLAGAVDAMVGGGGLIQLPAILLVAPGGAAIHSLATSKVASIAGTGAAAWTYARKTPIDWRAAIPMAAVALLGSLGGAVFADALPSGVLNAVVLAALVVVGVYTWRRPDLGSVDAPRFARSAQLLAMLAGGAVIGFWDGIAGPGTGSFLVFLLVGLVGYAFLHASAAAKVVNVATNIGALVFFVPAGKVLWGLGIALAISNAAGSVLGAVVAARRGSGFVRRVFLTVLVGLLVSLGWKVAAAG</sequence>
<evidence type="ECO:0000256" key="3">
    <source>
        <dbReference type="ARBA" id="ARBA00022448"/>
    </source>
</evidence>
<evidence type="ECO:0000256" key="4">
    <source>
        <dbReference type="ARBA" id="ARBA00022475"/>
    </source>
</evidence>
<evidence type="ECO:0000256" key="7">
    <source>
        <dbReference type="ARBA" id="ARBA00023136"/>
    </source>
</evidence>
<protein>
    <recommendedName>
        <fullName evidence="8">Probable membrane transporter protein</fullName>
    </recommendedName>
</protein>
<comment type="caution">
    <text evidence="9">The sequence shown here is derived from an EMBL/GenBank/DDBJ whole genome shotgun (WGS) entry which is preliminary data.</text>
</comment>
<evidence type="ECO:0000256" key="8">
    <source>
        <dbReference type="RuleBase" id="RU363041"/>
    </source>
</evidence>
<dbReference type="InterPro" id="IPR002781">
    <property type="entry name" value="TM_pro_TauE-like"/>
</dbReference>
<dbReference type="Proteomes" id="UP000598360">
    <property type="component" value="Unassembled WGS sequence"/>
</dbReference>
<feature type="transmembrane region" description="Helical" evidence="8">
    <location>
        <begin position="185"/>
        <end position="204"/>
    </location>
</feature>
<feature type="transmembrane region" description="Helical" evidence="8">
    <location>
        <begin position="30"/>
        <end position="52"/>
    </location>
</feature>
<dbReference type="EMBL" id="JADEYC010000014">
    <property type="protein sequence ID" value="MBE9374532.1"/>
    <property type="molecule type" value="Genomic_DNA"/>
</dbReference>
<comment type="similarity">
    <text evidence="2 8">Belongs to the 4-toluene sulfonate uptake permease (TSUP) (TC 2.A.102) family.</text>
</comment>
<feature type="transmembrane region" description="Helical" evidence="8">
    <location>
        <begin position="232"/>
        <end position="253"/>
    </location>
</feature>
<dbReference type="Pfam" id="PF01925">
    <property type="entry name" value="TauE"/>
    <property type="match status" value="1"/>
</dbReference>
<dbReference type="InterPro" id="IPR052017">
    <property type="entry name" value="TSUP"/>
</dbReference>
<feature type="transmembrane region" description="Helical" evidence="8">
    <location>
        <begin position="104"/>
        <end position="123"/>
    </location>
</feature>
<accession>A0A929BBK0</accession>
<comment type="subcellular location">
    <subcellularLocation>
        <location evidence="1 8">Cell membrane</location>
        <topology evidence="1 8">Multi-pass membrane protein</topology>
    </subcellularLocation>
</comment>
<keyword evidence="7 8" id="KW-0472">Membrane</keyword>
<evidence type="ECO:0000256" key="1">
    <source>
        <dbReference type="ARBA" id="ARBA00004651"/>
    </source>
</evidence>
<name>A0A929BBK0_9PSEU</name>
<dbReference type="AlphaFoldDB" id="A0A929BBK0"/>
<feature type="transmembrane region" description="Helical" evidence="8">
    <location>
        <begin position="209"/>
        <end position="226"/>
    </location>
</feature>
<feature type="transmembrane region" description="Helical" evidence="8">
    <location>
        <begin position="129"/>
        <end position="148"/>
    </location>
</feature>
<dbReference type="PANTHER" id="PTHR30269">
    <property type="entry name" value="TRANSMEMBRANE PROTEIN YFCA"/>
    <property type="match status" value="1"/>
</dbReference>
<evidence type="ECO:0000313" key="10">
    <source>
        <dbReference type="Proteomes" id="UP000598360"/>
    </source>
</evidence>
<organism evidence="9 10">
    <name type="scientific">Saccharopolyspora montiporae</name>
    <dbReference type="NCBI Taxonomy" id="2781240"/>
    <lineage>
        <taxon>Bacteria</taxon>
        <taxon>Bacillati</taxon>
        <taxon>Actinomycetota</taxon>
        <taxon>Actinomycetes</taxon>
        <taxon>Pseudonocardiales</taxon>
        <taxon>Pseudonocardiaceae</taxon>
        <taxon>Saccharopolyspora</taxon>
    </lineage>
</organism>
<keyword evidence="4 8" id="KW-1003">Cell membrane</keyword>
<reference evidence="9" key="1">
    <citation type="submission" date="2020-10" db="EMBL/GenBank/DDBJ databases">
        <title>Diversity and distribution of actinomycetes associated with coral in the coast of Hainan.</title>
        <authorList>
            <person name="Li F."/>
        </authorList>
    </citation>
    <scope>NUCLEOTIDE SEQUENCE</scope>
    <source>
        <strain evidence="9">HNM0983</strain>
    </source>
</reference>
<evidence type="ECO:0000256" key="5">
    <source>
        <dbReference type="ARBA" id="ARBA00022692"/>
    </source>
</evidence>
<evidence type="ECO:0000256" key="6">
    <source>
        <dbReference type="ARBA" id="ARBA00022989"/>
    </source>
</evidence>
<keyword evidence="5 8" id="KW-0812">Transmembrane</keyword>
<feature type="transmembrane region" description="Helical" evidence="8">
    <location>
        <begin position="265"/>
        <end position="282"/>
    </location>
</feature>
<proteinExistence type="inferred from homology"/>
<evidence type="ECO:0000256" key="2">
    <source>
        <dbReference type="ARBA" id="ARBA00009142"/>
    </source>
</evidence>
<keyword evidence="3" id="KW-0813">Transport</keyword>